<evidence type="ECO:0000256" key="1">
    <source>
        <dbReference type="ARBA" id="ARBA00022723"/>
    </source>
</evidence>
<dbReference type="SUPFAM" id="SSF48403">
    <property type="entry name" value="Ankyrin repeat"/>
    <property type="match status" value="1"/>
</dbReference>
<feature type="repeat" description="ANK" evidence="6">
    <location>
        <begin position="172"/>
        <end position="204"/>
    </location>
</feature>
<dbReference type="SUPFAM" id="SSF144232">
    <property type="entry name" value="HIT/MYND zinc finger-like"/>
    <property type="match status" value="1"/>
</dbReference>
<dbReference type="PROSITE" id="PS50865">
    <property type="entry name" value="ZF_MYND_2"/>
    <property type="match status" value="1"/>
</dbReference>
<protein>
    <recommendedName>
        <fullName evidence="8">MYND-type domain-containing protein</fullName>
    </recommendedName>
</protein>
<keyword evidence="1" id="KW-0479">Metal-binding</keyword>
<dbReference type="InterPro" id="IPR002893">
    <property type="entry name" value="Znf_MYND"/>
</dbReference>
<dbReference type="GO" id="GO:0008270">
    <property type="term" value="F:zinc ion binding"/>
    <property type="evidence" value="ECO:0007669"/>
    <property type="project" value="UniProtKB-KW"/>
</dbReference>
<dbReference type="PROSITE" id="PS01360">
    <property type="entry name" value="ZF_MYND_1"/>
    <property type="match status" value="1"/>
</dbReference>
<evidence type="ECO:0000259" key="8">
    <source>
        <dbReference type="PROSITE" id="PS50865"/>
    </source>
</evidence>
<dbReference type="InterPro" id="IPR036770">
    <property type="entry name" value="Ankyrin_rpt-contain_sf"/>
</dbReference>
<name>A0A369JA13_HYPMA</name>
<dbReference type="Gene3D" id="6.10.140.2220">
    <property type="match status" value="1"/>
</dbReference>
<dbReference type="OrthoDB" id="194358at2759"/>
<proteinExistence type="predicted"/>
<evidence type="ECO:0000256" key="7">
    <source>
        <dbReference type="PROSITE-ProRule" id="PRU00134"/>
    </source>
</evidence>
<dbReference type="STRING" id="39966.A0A369JA13"/>
<evidence type="ECO:0000256" key="3">
    <source>
        <dbReference type="ARBA" id="ARBA00022771"/>
    </source>
</evidence>
<dbReference type="PANTHER" id="PTHR24171:SF9">
    <property type="entry name" value="ANKYRIN REPEAT DOMAIN-CONTAINING PROTEIN 39"/>
    <property type="match status" value="1"/>
</dbReference>
<evidence type="ECO:0000256" key="5">
    <source>
        <dbReference type="ARBA" id="ARBA00023043"/>
    </source>
</evidence>
<dbReference type="EMBL" id="LUEZ02000106">
    <property type="protein sequence ID" value="RDB18172.1"/>
    <property type="molecule type" value="Genomic_DNA"/>
</dbReference>
<dbReference type="Pfam" id="PF12796">
    <property type="entry name" value="Ank_2"/>
    <property type="match status" value="1"/>
</dbReference>
<dbReference type="Proteomes" id="UP000076154">
    <property type="component" value="Unassembled WGS sequence"/>
</dbReference>
<dbReference type="InParanoid" id="A0A369JA13"/>
<sequence length="730" mass="79933">MPILAFPGQSPQNDGGLTVTQEMRDILKQPGFISIKDGGQKLRGLYVDRSLTFDAMRLSLFGFDCYVGQLEQVIKKVESGSAPDLEGTETPFKFGYATLVVAGAQRMDLGPPGSMRHYEVLKFLISRGVPVDLEDIAGITALGHAVTGQALKVDLARLLLQNGANVNHQNRYGEVPLLGAFQQNHTPGIDILMEFGANLDIKDADGISPMSFFLSCGPQVTAMVRKWIKKRSGEEAPRVEKRCDCCGNIDAPLKNCGKCQVARYCSVECQRNAWPAHKKTCQPFSASNTITLKPYYEALGHVMPTAAIARQVFGIPTQPTPETHHRSAHVPKGLSSESKNIIIKVQVPFNLLRGGPDSGHGNLFVYSKKRDFVCAIRRQDAPAAYDQISQVVKSKGVGGAKAYFAAELKSKDELVVKTSVLDVIQLAWVPPRILRPNCTSIHQTKRVATRLLNLDVFGHVAHPSLLPTIIVCATVLFRIHYMQTALPESLSNGISISQELLDILKQRDYISVAMGGTKLRKLYRAESLKFNSTPVTHFARACFFGDLEIVMKDVALGLAPSLAGTETPFNSGYATLVVLGAQRVINDSDPKNLRHLQVLKFLISRGLPVDILDIVGITALAHAITSPVLKLDLARVLLEAKADVNHQNRYGEVALFGVFQQRHIAGIELLMEFGADLHIPEADGISPMATFIRFGPQVAATVENGLKEERVRRHRGRRSDANVAGRATFL</sequence>
<keyword evidence="5 6" id="KW-0040">ANK repeat</keyword>
<keyword evidence="3 7" id="KW-0863">Zinc-finger</keyword>
<dbReference type="InterPro" id="IPR002110">
    <property type="entry name" value="Ankyrin_rpt"/>
</dbReference>
<reference evidence="9" key="1">
    <citation type="submission" date="2018-04" db="EMBL/GenBank/DDBJ databases">
        <title>Whole genome sequencing of Hypsizygus marmoreus.</title>
        <authorList>
            <person name="Choi I.-G."/>
            <person name="Min B."/>
            <person name="Kim J.-G."/>
            <person name="Kim S."/>
            <person name="Oh Y.-L."/>
            <person name="Kong W.-S."/>
            <person name="Park H."/>
            <person name="Jeong J."/>
            <person name="Song E.-S."/>
        </authorList>
    </citation>
    <scope>NUCLEOTIDE SEQUENCE [LARGE SCALE GENOMIC DNA]</scope>
    <source>
        <strain evidence="9">51987-8</strain>
    </source>
</reference>
<dbReference type="Gene3D" id="1.25.40.20">
    <property type="entry name" value="Ankyrin repeat-containing domain"/>
    <property type="match status" value="2"/>
</dbReference>
<organism evidence="9 10">
    <name type="scientific">Hypsizygus marmoreus</name>
    <name type="common">White beech mushroom</name>
    <name type="synonym">Agaricus marmoreus</name>
    <dbReference type="NCBI Taxonomy" id="39966"/>
    <lineage>
        <taxon>Eukaryota</taxon>
        <taxon>Fungi</taxon>
        <taxon>Dikarya</taxon>
        <taxon>Basidiomycota</taxon>
        <taxon>Agaricomycotina</taxon>
        <taxon>Agaricomycetes</taxon>
        <taxon>Agaricomycetidae</taxon>
        <taxon>Agaricales</taxon>
        <taxon>Tricholomatineae</taxon>
        <taxon>Lyophyllaceae</taxon>
        <taxon>Hypsizygus</taxon>
    </lineage>
</organism>
<accession>A0A369JA13</accession>
<dbReference type="Pfam" id="PF01753">
    <property type="entry name" value="zf-MYND"/>
    <property type="match status" value="1"/>
</dbReference>
<dbReference type="PROSITE" id="PS50088">
    <property type="entry name" value="ANK_REPEAT"/>
    <property type="match status" value="2"/>
</dbReference>
<evidence type="ECO:0000313" key="10">
    <source>
        <dbReference type="Proteomes" id="UP000076154"/>
    </source>
</evidence>
<evidence type="ECO:0000256" key="2">
    <source>
        <dbReference type="ARBA" id="ARBA00022737"/>
    </source>
</evidence>
<dbReference type="AlphaFoldDB" id="A0A369JA13"/>
<evidence type="ECO:0000256" key="4">
    <source>
        <dbReference type="ARBA" id="ARBA00022833"/>
    </source>
</evidence>
<keyword evidence="4" id="KW-0862">Zinc</keyword>
<evidence type="ECO:0000256" key="6">
    <source>
        <dbReference type="PROSITE-ProRule" id="PRU00023"/>
    </source>
</evidence>
<dbReference type="PANTHER" id="PTHR24171">
    <property type="entry name" value="ANKYRIN REPEAT DOMAIN-CONTAINING PROTEIN 39-RELATED"/>
    <property type="match status" value="1"/>
</dbReference>
<dbReference type="SMART" id="SM00248">
    <property type="entry name" value="ANK"/>
    <property type="match status" value="6"/>
</dbReference>
<keyword evidence="2" id="KW-0677">Repeat</keyword>
<feature type="domain" description="MYND-type" evidence="8">
    <location>
        <begin position="243"/>
        <end position="281"/>
    </location>
</feature>
<gene>
    <name evidence="9" type="ORF">Hypma_000485</name>
</gene>
<evidence type="ECO:0000313" key="9">
    <source>
        <dbReference type="EMBL" id="RDB18172.1"/>
    </source>
</evidence>
<feature type="repeat" description="ANK" evidence="6">
    <location>
        <begin position="137"/>
        <end position="171"/>
    </location>
</feature>
<keyword evidence="10" id="KW-1185">Reference proteome</keyword>
<comment type="caution">
    <text evidence="9">The sequence shown here is derived from an EMBL/GenBank/DDBJ whole genome shotgun (WGS) entry which is preliminary data.</text>
</comment>